<evidence type="ECO:0000313" key="2">
    <source>
        <dbReference type="EMBL" id="CAI8039631.1"/>
    </source>
</evidence>
<organism evidence="2 3">
    <name type="scientific">Geodia barretti</name>
    <name type="common">Barrett's horny sponge</name>
    <dbReference type="NCBI Taxonomy" id="519541"/>
    <lineage>
        <taxon>Eukaryota</taxon>
        <taxon>Metazoa</taxon>
        <taxon>Porifera</taxon>
        <taxon>Demospongiae</taxon>
        <taxon>Heteroscleromorpha</taxon>
        <taxon>Tetractinellida</taxon>
        <taxon>Astrophorina</taxon>
        <taxon>Geodiidae</taxon>
        <taxon>Geodia</taxon>
    </lineage>
</organism>
<keyword evidence="2" id="KW-0378">Hydrolase</keyword>
<gene>
    <name evidence="2" type="ORF">GBAR_LOCUS22070</name>
</gene>
<dbReference type="InterPro" id="IPR000073">
    <property type="entry name" value="AB_hydrolase_1"/>
</dbReference>
<sequence>MKMALAEINGYQMHFEVFGDDGAPALALIHGGLGGGDGARDTINRQAGTLSEAYRCVFYDRRACGGSDTPDEGYGMANCARDLRELLDHLGISKAHILGSSAGGPIAMQFALDHPDLTDTLILINTMTYSQEAQREVRRQELRRLQERIADVGRSAAVEQALSDRFPQMGSDDPERFARIAAENLARIDGIAATQQAYLDIGDSLESRLSELRMPTLVVHGDADSRIPVECGRSLASGIAGAELHVIAGAEHGLMTNEAAGETQRIILDFLRRVSASRTQAAAN</sequence>
<feature type="domain" description="AB hydrolase-1" evidence="1">
    <location>
        <begin position="24"/>
        <end position="254"/>
    </location>
</feature>
<dbReference type="SUPFAM" id="SSF53474">
    <property type="entry name" value="alpha/beta-Hydrolases"/>
    <property type="match status" value="1"/>
</dbReference>
<dbReference type="GO" id="GO:0016787">
    <property type="term" value="F:hydrolase activity"/>
    <property type="evidence" value="ECO:0007669"/>
    <property type="project" value="UniProtKB-KW"/>
</dbReference>
<proteinExistence type="predicted"/>
<dbReference type="PANTHER" id="PTHR43433">
    <property type="entry name" value="HYDROLASE, ALPHA/BETA FOLD FAMILY PROTEIN"/>
    <property type="match status" value="1"/>
</dbReference>
<dbReference type="PANTHER" id="PTHR43433:SF5">
    <property type="entry name" value="AB HYDROLASE-1 DOMAIN-CONTAINING PROTEIN"/>
    <property type="match status" value="1"/>
</dbReference>
<comment type="caution">
    <text evidence="2">The sequence shown here is derived from an EMBL/GenBank/DDBJ whole genome shotgun (WGS) entry which is preliminary data.</text>
</comment>
<protein>
    <submittedName>
        <fullName evidence="2">Aminoacrylate hydrolase RutD</fullName>
    </submittedName>
</protein>
<name>A0AA35T2N3_GEOBA</name>
<accession>A0AA35T2N3</accession>
<evidence type="ECO:0000313" key="3">
    <source>
        <dbReference type="Proteomes" id="UP001174909"/>
    </source>
</evidence>
<reference evidence="2" key="1">
    <citation type="submission" date="2023-03" db="EMBL/GenBank/DDBJ databases">
        <authorList>
            <person name="Steffen K."/>
            <person name="Cardenas P."/>
        </authorList>
    </citation>
    <scope>NUCLEOTIDE SEQUENCE</scope>
</reference>
<evidence type="ECO:0000259" key="1">
    <source>
        <dbReference type="Pfam" id="PF00561"/>
    </source>
</evidence>
<dbReference type="PRINTS" id="PR00111">
    <property type="entry name" value="ABHYDROLASE"/>
</dbReference>
<dbReference type="InterPro" id="IPR029058">
    <property type="entry name" value="AB_hydrolase_fold"/>
</dbReference>
<dbReference type="EMBL" id="CASHTH010003053">
    <property type="protein sequence ID" value="CAI8039631.1"/>
    <property type="molecule type" value="Genomic_DNA"/>
</dbReference>
<dbReference type="Pfam" id="PF00561">
    <property type="entry name" value="Abhydrolase_1"/>
    <property type="match status" value="1"/>
</dbReference>
<dbReference type="Proteomes" id="UP001174909">
    <property type="component" value="Unassembled WGS sequence"/>
</dbReference>
<keyword evidence="3" id="KW-1185">Reference proteome</keyword>
<dbReference type="Gene3D" id="3.40.50.1820">
    <property type="entry name" value="alpha/beta hydrolase"/>
    <property type="match status" value="1"/>
</dbReference>
<dbReference type="InterPro" id="IPR050471">
    <property type="entry name" value="AB_hydrolase"/>
</dbReference>
<dbReference type="AlphaFoldDB" id="A0AA35T2N3"/>